<dbReference type="GeneID" id="30175303"/>
<gene>
    <name evidence="8" type="ORF">I206_06934</name>
    <name evidence="9" type="ORF">I206_101975</name>
</gene>
<evidence type="ECO:0000256" key="2">
    <source>
        <dbReference type="ARBA" id="ARBA00022692"/>
    </source>
</evidence>
<feature type="compositionally biased region" description="Acidic residues" evidence="5">
    <location>
        <begin position="630"/>
        <end position="647"/>
    </location>
</feature>
<protein>
    <recommendedName>
        <fullName evidence="7">Glucose receptor Git3-like N-terminal domain-containing protein</fullName>
    </recommendedName>
</protein>
<evidence type="ECO:0000256" key="3">
    <source>
        <dbReference type="ARBA" id="ARBA00022989"/>
    </source>
</evidence>
<feature type="compositionally biased region" description="Polar residues" evidence="5">
    <location>
        <begin position="417"/>
        <end position="451"/>
    </location>
</feature>
<evidence type="ECO:0000313" key="9">
    <source>
        <dbReference type="EMBL" id="WWC68056.1"/>
    </source>
</evidence>
<comment type="subcellular location">
    <subcellularLocation>
        <location evidence="1">Membrane</location>
        <topology evidence="1">Multi-pass membrane protein</topology>
    </subcellularLocation>
</comment>
<feature type="compositionally biased region" description="Low complexity" evidence="5">
    <location>
        <begin position="513"/>
        <end position="523"/>
    </location>
</feature>
<feature type="transmembrane region" description="Helical" evidence="6">
    <location>
        <begin position="137"/>
        <end position="155"/>
    </location>
</feature>
<evidence type="ECO:0000256" key="5">
    <source>
        <dbReference type="SAM" id="MobiDB-lite"/>
    </source>
</evidence>
<keyword evidence="10" id="KW-1185">Reference proteome</keyword>
<feature type="region of interest" description="Disordered" evidence="5">
    <location>
        <begin position="280"/>
        <end position="355"/>
    </location>
</feature>
<dbReference type="KEGG" id="kpin:30175303"/>
<feature type="compositionally biased region" description="Low complexity" evidence="5">
    <location>
        <begin position="382"/>
        <end position="416"/>
    </location>
</feature>
<feature type="region of interest" description="Disordered" evidence="5">
    <location>
        <begin position="367"/>
        <end position="465"/>
    </location>
</feature>
<evidence type="ECO:0000256" key="6">
    <source>
        <dbReference type="SAM" id="Phobius"/>
    </source>
</evidence>
<evidence type="ECO:0000313" key="10">
    <source>
        <dbReference type="Proteomes" id="UP000094020"/>
    </source>
</evidence>
<feature type="compositionally biased region" description="Low complexity" evidence="5">
    <location>
        <begin position="931"/>
        <end position="946"/>
    </location>
</feature>
<dbReference type="GO" id="GO:0007189">
    <property type="term" value="P:adenylate cyclase-activating G protein-coupled receptor signaling pathway"/>
    <property type="evidence" value="ECO:0007669"/>
    <property type="project" value="TreeGrafter"/>
</dbReference>
<dbReference type="Gene3D" id="1.20.1070.10">
    <property type="entry name" value="Rhodopsin 7-helix transmembrane proteins"/>
    <property type="match status" value="1"/>
</dbReference>
<dbReference type="PANTHER" id="PTHR23112:SF0">
    <property type="entry name" value="TRANSMEMBRANE PROTEIN 116"/>
    <property type="match status" value="1"/>
</dbReference>
<dbReference type="AlphaFoldDB" id="A0A1B9HV69"/>
<dbReference type="GO" id="GO:0005886">
    <property type="term" value="C:plasma membrane"/>
    <property type="evidence" value="ECO:0007669"/>
    <property type="project" value="TreeGrafter"/>
</dbReference>
<feature type="transmembrane region" description="Helical" evidence="6">
    <location>
        <begin position="212"/>
        <end position="231"/>
    </location>
</feature>
<keyword evidence="2 6" id="KW-0812">Transmembrane</keyword>
<reference evidence="8" key="3">
    <citation type="submission" date="2016-07" db="EMBL/GenBank/DDBJ databases">
        <title>Evolution of pathogenesis and genome organization in the Tremellales.</title>
        <authorList>
            <person name="Cuomo C."/>
            <person name="Litvintseva A."/>
            <person name="Heitman J."/>
            <person name="Chen Y."/>
            <person name="Sun S."/>
            <person name="Springer D."/>
            <person name="Dromer F."/>
            <person name="Young S."/>
            <person name="Zeng Q."/>
            <person name="Chapman S."/>
            <person name="Gujja S."/>
            <person name="Saif S."/>
            <person name="Birren B."/>
        </authorList>
    </citation>
    <scope>NUCLEOTIDE SEQUENCE</scope>
    <source>
        <strain evidence="8">CBS 10737</strain>
    </source>
</reference>
<feature type="transmembrane region" description="Helical" evidence="6">
    <location>
        <begin position="167"/>
        <end position="185"/>
    </location>
</feature>
<dbReference type="OrthoDB" id="100006at2759"/>
<feature type="transmembrane region" description="Helical" evidence="6">
    <location>
        <begin position="696"/>
        <end position="719"/>
    </location>
</feature>
<feature type="compositionally biased region" description="Polar residues" evidence="5">
    <location>
        <begin position="798"/>
        <end position="814"/>
    </location>
</feature>
<evidence type="ECO:0000256" key="4">
    <source>
        <dbReference type="ARBA" id="ARBA00023136"/>
    </source>
</evidence>
<feature type="transmembrane region" description="Helical" evidence="6">
    <location>
        <begin position="44"/>
        <end position="73"/>
    </location>
</feature>
<keyword evidence="4 6" id="KW-0472">Membrane</keyword>
<organism evidence="8">
    <name type="scientific">Kwoniella pini CBS 10737</name>
    <dbReference type="NCBI Taxonomy" id="1296096"/>
    <lineage>
        <taxon>Eukaryota</taxon>
        <taxon>Fungi</taxon>
        <taxon>Dikarya</taxon>
        <taxon>Basidiomycota</taxon>
        <taxon>Agaricomycotina</taxon>
        <taxon>Tremellomycetes</taxon>
        <taxon>Tremellales</taxon>
        <taxon>Cryptococcaceae</taxon>
        <taxon>Kwoniella</taxon>
    </lineage>
</organism>
<dbReference type="SUPFAM" id="SSF81321">
    <property type="entry name" value="Family A G protein-coupled receptor-like"/>
    <property type="match status" value="1"/>
</dbReference>
<keyword evidence="3 6" id="KW-1133">Transmembrane helix</keyword>
<dbReference type="Pfam" id="PF11710">
    <property type="entry name" value="Git3"/>
    <property type="match status" value="1"/>
</dbReference>
<name>A0A1B9HV69_9TREE</name>
<feature type="transmembrane region" description="Helical" evidence="6">
    <location>
        <begin position="85"/>
        <end position="109"/>
    </location>
</feature>
<feature type="domain" description="Glucose receptor Git3-like N-terminal" evidence="7">
    <location>
        <begin position="51"/>
        <end position="235"/>
    </location>
</feature>
<sequence length="946" mass="103957">MLEPIISLPSLASISNTLNNRNNLAADLGKIALASQVTRSDDDVWVSIVNVVILCFTILGSGMILVSMFYLEVFRARPGTTRTRIVQALIVSDFLLGIIGLVSSCLLLQGNGERMAHGSVSCDGLGLLLTTILWTEHGWTLILAVATFMILIYPLHWFTLWMEQRWYYLWAVVWVISIAVGVMGYELYGFYPSAGTCFYGANAGLYSELMQFIPRCVVCIVITVLYARLYIFLKRPDKIRLPGSNSASGPYETVSMPTQRRKSSIPFRGRLGSLIPFKKKRGSSGEVLSPSPAEQEQQDSELSTSASASNEPMQTEAKLPSGAILSTNNEKENLSSRKPSEIGRSLTPAKDIPPWEKVELPAFQVDGERFGGPSANNNTQQSSIWSGWRGMGSSSGRKRSSTTTANSGNTSAVTTNIHSPSRLNSISNSIHNQKNQNSIEDSSNPTSTNLRVSPPGLYVPRMPSIPSEDHVIAPTSAVIRHQRNSTDDTMISSGFLEDKKRKKSVQLPPPLSLSPKSNASSSPEIGFSPKIDNRSRPSVTISDDIPVTIIESTPTMDENIPFPSQEYGRRKDTPTMILPPRSANPWAGKSPSQPNTPGAGSGIAQQNFQLNFTSTTSNQGKSSDQSQLANDEEFNDNNEEEEDEDEWDLARMLAQPPPNSHLPDDRFLPNQSRNSRGETYELVPESMSSYLNRKTALLMLWFPLGYLFLFSVSLIRIIYDFAGQPPTSLRAISKWMILAQGILDAIIYGIVEWHTKRVVRKKVKKGTFSSSQPGTSNSNQITSGIRNKSKNFTNGFLKNLGNSTTTSKNGIKSNQQKEEGEIGINSINSINSNKINNNNNNNNNKQGGGGNGNSSSSSFFIPEKNQSQINSLTEWNQNFSIGSIQEDIPFQIINSNNNNNKGSFFINSYSNGNEKNRKGSESPLGGVVVDNNNNNNKEINSNTPKI</sequence>
<dbReference type="GO" id="GO:0004930">
    <property type="term" value="F:G protein-coupled receptor activity"/>
    <property type="evidence" value="ECO:0007669"/>
    <property type="project" value="TreeGrafter"/>
</dbReference>
<dbReference type="RefSeq" id="XP_019008375.1">
    <property type="nucleotide sequence ID" value="XM_019158629.1"/>
</dbReference>
<feature type="region of interest" description="Disordered" evidence="5">
    <location>
        <begin position="798"/>
        <end position="861"/>
    </location>
</feature>
<feature type="region of interest" description="Disordered" evidence="5">
    <location>
        <begin position="765"/>
        <end position="784"/>
    </location>
</feature>
<evidence type="ECO:0000259" key="7">
    <source>
        <dbReference type="Pfam" id="PF11710"/>
    </source>
</evidence>
<reference evidence="8" key="1">
    <citation type="submission" date="2013-07" db="EMBL/GenBank/DDBJ databases">
        <title>The Genome Sequence of Cryptococcus pinus CBS10737.</title>
        <authorList>
            <consortium name="The Broad Institute Genome Sequencing Platform"/>
            <person name="Cuomo C."/>
            <person name="Litvintseva A."/>
            <person name="Chen Y."/>
            <person name="Heitman J."/>
            <person name="Sun S."/>
            <person name="Springer D."/>
            <person name="Dromer F."/>
            <person name="Young S.K."/>
            <person name="Zeng Q."/>
            <person name="Gargeya S."/>
            <person name="Fitzgerald M."/>
            <person name="Abouelleil A."/>
            <person name="Alvarado L."/>
            <person name="Berlin A.M."/>
            <person name="Chapman S.B."/>
            <person name="Dewar J."/>
            <person name="Goldberg J."/>
            <person name="Griggs A."/>
            <person name="Gujja S."/>
            <person name="Hansen M."/>
            <person name="Howarth C."/>
            <person name="Imamovic A."/>
            <person name="Larimer J."/>
            <person name="McCowan C."/>
            <person name="Murphy C."/>
            <person name="Pearson M."/>
            <person name="Priest M."/>
            <person name="Roberts A."/>
            <person name="Saif S."/>
            <person name="Shea T."/>
            <person name="Sykes S."/>
            <person name="Wortman J."/>
            <person name="Nusbaum C."/>
            <person name="Birren B."/>
        </authorList>
    </citation>
    <scope>NUCLEOTIDE SEQUENCE [LARGE SCALE GENOMIC DNA]</scope>
    <source>
        <strain evidence="8">CBS 10737</strain>
    </source>
</reference>
<feature type="compositionally biased region" description="Basic and acidic residues" evidence="5">
    <location>
        <begin position="329"/>
        <end position="341"/>
    </location>
</feature>
<dbReference type="STRING" id="1296096.A0A1B9HV69"/>
<feature type="region of interest" description="Disordered" evidence="5">
    <location>
        <begin position="478"/>
        <end position="674"/>
    </location>
</feature>
<dbReference type="Proteomes" id="UP000094020">
    <property type="component" value="Chromosome 2"/>
</dbReference>
<dbReference type="EMBL" id="CP144520">
    <property type="protein sequence ID" value="WWC68056.1"/>
    <property type="molecule type" value="Genomic_DNA"/>
</dbReference>
<feature type="transmembrane region" description="Helical" evidence="6">
    <location>
        <begin position="731"/>
        <end position="751"/>
    </location>
</feature>
<proteinExistence type="predicted"/>
<reference evidence="9" key="4">
    <citation type="submission" date="2024-02" db="EMBL/GenBank/DDBJ databases">
        <title>Comparative genomics of Cryptococcus and Kwoniella reveals pathogenesis evolution and contrasting modes of karyotype evolution via chromosome fusion or intercentromeric recombination.</title>
        <authorList>
            <person name="Coelho M.A."/>
            <person name="David-Palma M."/>
            <person name="Shea T."/>
            <person name="Bowers K."/>
            <person name="McGinley-Smith S."/>
            <person name="Mohammad A.W."/>
            <person name="Gnirke A."/>
            <person name="Yurkov A.M."/>
            <person name="Nowrousian M."/>
            <person name="Sun S."/>
            <person name="Cuomo C.A."/>
            <person name="Heitman J."/>
        </authorList>
    </citation>
    <scope>NUCLEOTIDE SEQUENCE</scope>
    <source>
        <strain evidence="9">CBS 10737</strain>
    </source>
</reference>
<evidence type="ECO:0000313" key="8">
    <source>
        <dbReference type="EMBL" id="OCF47156.1"/>
    </source>
</evidence>
<dbReference type="InterPro" id="IPR023041">
    <property type="entry name" value="Glucose_rcpt_Git3-like_N"/>
</dbReference>
<feature type="compositionally biased region" description="Polar residues" evidence="5">
    <location>
        <begin position="292"/>
        <end position="313"/>
    </location>
</feature>
<feature type="region of interest" description="Disordered" evidence="5">
    <location>
        <begin position="914"/>
        <end position="946"/>
    </location>
</feature>
<dbReference type="PANTHER" id="PTHR23112">
    <property type="entry name" value="G PROTEIN-COUPLED RECEPTOR 157-RELATED"/>
    <property type="match status" value="1"/>
</dbReference>
<accession>A0A1B9HV69</accession>
<evidence type="ECO:0000256" key="1">
    <source>
        <dbReference type="ARBA" id="ARBA00004141"/>
    </source>
</evidence>
<feature type="compositionally biased region" description="Polar residues" evidence="5">
    <location>
        <begin position="767"/>
        <end position="784"/>
    </location>
</feature>
<feature type="compositionally biased region" description="Low complexity" evidence="5">
    <location>
        <begin position="822"/>
        <end position="845"/>
    </location>
</feature>
<reference evidence="9" key="2">
    <citation type="submission" date="2013-07" db="EMBL/GenBank/DDBJ databases">
        <authorList>
            <consortium name="The Broad Institute Genome Sequencing Platform"/>
            <person name="Cuomo C."/>
            <person name="Litvintseva A."/>
            <person name="Chen Y."/>
            <person name="Heitman J."/>
            <person name="Sun S."/>
            <person name="Springer D."/>
            <person name="Dromer F."/>
            <person name="Young S.K."/>
            <person name="Zeng Q."/>
            <person name="Gargeya S."/>
            <person name="Fitzgerald M."/>
            <person name="Abouelleil A."/>
            <person name="Alvarado L."/>
            <person name="Berlin A.M."/>
            <person name="Chapman S.B."/>
            <person name="Dewar J."/>
            <person name="Goldberg J."/>
            <person name="Griggs A."/>
            <person name="Gujja S."/>
            <person name="Hansen M."/>
            <person name="Howarth C."/>
            <person name="Imamovic A."/>
            <person name="Larimer J."/>
            <person name="McCowan C."/>
            <person name="Murphy C."/>
            <person name="Pearson M."/>
            <person name="Priest M."/>
            <person name="Roberts A."/>
            <person name="Saif S."/>
            <person name="Shea T."/>
            <person name="Sykes S."/>
            <person name="Wortman J."/>
            <person name="Nusbaum C."/>
            <person name="Birren B."/>
        </authorList>
    </citation>
    <scope>NUCLEOTIDE SEQUENCE</scope>
    <source>
        <strain evidence="9">CBS 10737</strain>
    </source>
</reference>
<feature type="compositionally biased region" description="Polar residues" evidence="5">
    <location>
        <begin position="590"/>
        <end position="629"/>
    </location>
</feature>
<dbReference type="CDD" id="cd00637">
    <property type="entry name" value="7tm_classA_rhodopsin-like"/>
    <property type="match status" value="1"/>
</dbReference>
<dbReference type="EMBL" id="KV700117">
    <property type="protein sequence ID" value="OCF47156.1"/>
    <property type="molecule type" value="Genomic_DNA"/>
</dbReference>